<dbReference type="RefSeq" id="WP_252112086.1">
    <property type="nucleotide sequence ID" value="NZ_JAMSHT010000001.1"/>
</dbReference>
<dbReference type="PANTHER" id="PTHR11063:SF8">
    <property type="entry name" value="DELTA-1-PYRROLINE-5-CARBOXYLATE SYNTHASE"/>
    <property type="match status" value="1"/>
</dbReference>
<dbReference type="GO" id="GO:0004350">
    <property type="term" value="F:glutamate-5-semialdehyde dehydrogenase activity"/>
    <property type="evidence" value="ECO:0007669"/>
    <property type="project" value="UniProtKB-UniRule"/>
</dbReference>
<keyword evidence="4 7" id="KW-0521">NADP</keyword>
<comment type="pathway">
    <text evidence="1 7">Amino-acid biosynthesis; L-proline biosynthesis; L-glutamate 5-semialdehyde from L-glutamate: step 2/2.</text>
</comment>
<dbReference type="NCBIfam" id="NF001221">
    <property type="entry name" value="PRK00197.1"/>
    <property type="match status" value="1"/>
</dbReference>
<evidence type="ECO:0000259" key="8">
    <source>
        <dbReference type="Pfam" id="PF00171"/>
    </source>
</evidence>
<comment type="catalytic activity">
    <reaction evidence="6 7">
        <text>L-glutamate 5-semialdehyde + phosphate + NADP(+) = L-glutamyl 5-phosphate + NADPH + H(+)</text>
        <dbReference type="Rhea" id="RHEA:19541"/>
        <dbReference type="ChEBI" id="CHEBI:15378"/>
        <dbReference type="ChEBI" id="CHEBI:43474"/>
        <dbReference type="ChEBI" id="CHEBI:57783"/>
        <dbReference type="ChEBI" id="CHEBI:58066"/>
        <dbReference type="ChEBI" id="CHEBI:58274"/>
        <dbReference type="ChEBI" id="CHEBI:58349"/>
        <dbReference type="EC" id="1.2.1.41"/>
    </reaction>
</comment>
<dbReference type="Pfam" id="PF00171">
    <property type="entry name" value="Aldedh"/>
    <property type="match status" value="2"/>
</dbReference>
<dbReference type="Gene3D" id="3.40.605.10">
    <property type="entry name" value="Aldehyde Dehydrogenase, Chain A, domain 1"/>
    <property type="match status" value="1"/>
</dbReference>
<dbReference type="SUPFAM" id="SSF53720">
    <property type="entry name" value="ALDH-like"/>
    <property type="match status" value="1"/>
</dbReference>
<dbReference type="InterPro" id="IPR015590">
    <property type="entry name" value="Aldehyde_DH_dom"/>
</dbReference>
<protein>
    <recommendedName>
        <fullName evidence="7">Gamma-glutamyl phosphate reductase</fullName>
        <shortName evidence="7">GPR</shortName>
        <ecNumber evidence="7">1.2.1.41</ecNumber>
    </recommendedName>
    <alternativeName>
        <fullName evidence="7">Glutamate-5-semialdehyde dehydrogenase</fullName>
    </alternativeName>
    <alternativeName>
        <fullName evidence="7">Glutamyl-gamma-semialdehyde dehydrogenase</fullName>
        <shortName evidence="7">GSA dehydrogenase</shortName>
    </alternativeName>
</protein>
<dbReference type="GO" id="GO:0050661">
    <property type="term" value="F:NADP binding"/>
    <property type="evidence" value="ECO:0007669"/>
    <property type="project" value="InterPro"/>
</dbReference>
<dbReference type="GO" id="GO:0005737">
    <property type="term" value="C:cytoplasm"/>
    <property type="evidence" value="ECO:0007669"/>
    <property type="project" value="UniProtKB-SubCell"/>
</dbReference>
<dbReference type="InterPro" id="IPR012134">
    <property type="entry name" value="Glu-5-SA_DH"/>
</dbReference>
<dbReference type="AlphaFoldDB" id="A0A9X2J251"/>
<evidence type="ECO:0000256" key="3">
    <source>
        <dbReference type="ARBA" id="ARBA00022650"/>
    </source>
</evidence>
<evidence type="ECO:0000313" key="9">
    <source>
        <dbReference type="EMBL" id="MCM8556675.1"/>
    </source>
</evidence>
<comment type="similarity">
    <text evidence="7">Belongs to the gamma-glutamyl phosphate reductase family.</text>
</comment>
<evidence type="ECO:0000256" key="7">
    <source>
        <dbReference type="HAMAP-Rule" id="MF_00412"/>
    </source>
</evidence>
<evidence type="ECO:0000313" key="10">
    <source>
        <dbReference type="Proteomes" id="UP001155128"/>
    </source>
</evidence>
<dbReference type="Proteomes" id="UP001155128">
    <property type="component" value="Unassembled WGS sequence"/>
</dbReference>
<feature type="domain" description="Aldehyde dehydrogenase" evidence="8">
    <location>
        <begin position="11"/>
        <end position="287"/>
    </location>
</feature>
<gene>
    <name evidence="7" type="primary">proA</name>
    <name evidence="9" type="ORF">NDO55_02415</name>
</gene>
<dbReference type="InterPro" id="IPR000965">
    <property type="entry name" value="GPR_dom"/>
</dbReference>
<keyword evidence="7" id="KW-0963">Cytoplasm</keyword>
<evidence type="ECO:0000256" key="4">
    <source>
        <dbReference type="ARBA" id="ARBA00022857"/>
    </source>
</evidence>
<evidence type="ECO:0000256" key="1">
    <source>
        <dbReference type="ARBA" id="ARBA00004985"/>
    </source>
</evidence>
<dbReference type="CDD" id="cd07079">
    <property type="entry name" value="ALDH_F18-19_ProA-GPR"/>
    <property type="match status" value="1"/>
</dbReference>
<dbReference type="GO" id="GO:0055129">
    <property type="term" value="P:L-proline biosynthetic process"/>
    <property type="evidence" value="ECO:0007669"/>
    <property type="project" value="UniProtKB-UniRule"/>
</dbReference>
<comment type="caution">
    <text evidence="9">The sequence shown here is derived from an EMBL/GenBank/DDBJ whole genome shotgun (WGS) entry which is preliminary data.</text>
</comment>
<dbReference type="EC" id="1.2.1.41" evidence="7"/>
<proteinExistence type="inferred from homology"/>
<keyword evidence="5 7" id="KW-0560">Oxidoreductase</keyword>
<dbReference type="InterPro" id="IPR016163">
    <property type="entry name" value="Ald_DH_C"/>
</dbReference>
<evidence type="ECO:0000256" key="2">
    <source>
        <dbReference type="ARBA" id="ARBA00022605"/>
    </source>
</evidence>
<dbReference type="Gene3D" id="3.40.309.10">
    <property type="entry name" value="Aldehyde Dehydrogenase, Chain A, domain 2"/>
    <property type="match status" value="1"/>
</dbReference>
<dbReference type="PANTHER" id="PTHR11063">
    <property type="entry name" value="GLUTAMATE SEMIALDEHYDE DEHYDROGENASE"/>
    <property type="match status" value="1"/>
</dbReference>
<dbReference type="InterPro" id="IPR016162">
    <property type="entry name" value="Ald_DH_N"/>
</dbReference>
<keyword evidence="10" id="KW-1185">Reference proteome</keyword>
<keyword evidence="2 7" id="KW-0028">Amino-acid biosynthesis</keyword>
<feature type="domain" description="Aldehyde dehydrogenase" evidence="8">
    <location>
        <begin position="313"/>
        <end position="383"/>
    </location>
</feature>
<dbReference type="EMBL" id="JAMSHT010000001">
    <property type="protein sequence ID" value="MCM8556675.1"/>
    <property type="molecule type" value="Genomic_DNA"/>
</dbReference>
<keyword evidence="3 7" id="KW-0641">Proline biosynthesis</keyword>
<evidence type="ECO:0000256" key="5">
    <source>
        <dbReference type="ARBA" id="ARBA00023002"/>
    </source>
</evidence>
<accession>A0A9X2J251</accession>
<comment type="function">
    <text evidence="7">Catalyzes the NADPH-dependent reduction of L-glutamate 5-phosphate into L-glutamate 5-semialdehyde and phosphate. The product spontaneously undergoes cyclization to form 1-pyrroline-5-carboxylate.</text>
</comment>
<evidence type="ECO:0000256" key="6">
    <source>
        <dbReference type="ARBA" id="ARBA00049024"/>
    </source>
</evidence>
<reference evidence="9" key="1">
    <citation type="submission" date="2022-06" db="EMBL/GenBank/DDBJ databases">
        <title>Sphingomicrobium sedimins sp. nov., a marine bacterium isolated from tidal flat.</title>
        <authorList>
            <person name="Kim C.-H."/>
            <person name="Yoo Y."/>
            <person name="Kim J.-J."/>
        </authorList>
    </citation>
    <scope>NUCLEOTIDE SEQUENCE</scope>
    <source>
        <strain evidence="9">GRR-S6-50</strain>
    </source>
</reference>
<comment type="subcellular location">
    <subcellularLocation>
        <location evidence="7">Cytoplasm</location>
    </subcellularLocation>
</comment>
<dbReference type="PIRSF" id="PIRSF000151">
    <property type="entry name" value="GPR"/>
    <property type="match status" value="1"/>
</dbReference>
<organism evidence="9 10">
    <name type="scientific">Sphingomicrobium sediminis</name>
    <dbReference type="NCBI Taxonomy" id="2950949"/>
    <lineage>
        <taxon>Bacteria</taxon>
        <taxon>Pseudomonadati</taxon>
        <taxon>Pseudomonadota</taxon>
        <taxon>Alphaproteobacteria</taxon>
        <taxon>Sphingomonadales</taxon>
        <taxon>Sphingomonadaceae</taxon>
        <taxon>Sphingomicrobium</taxon>
    </lineage>
</organism>
<name>A0A9X2J251_9SPHN</name>
<dbReference type="InterPro" id="IPR016161">
    <property type="entry name" value="Ald_DH/histidinol_DH"/>
</dbReference>
<dbReference type="NCBIfam" id="TIGR00407">
    <property type="entry name" value="proA"/>
    <property type="match status" value="1"/>
</dbReference>
<dbReference type="HAMAP" id="MF_00412">
    <property type="entry name" value="ProA"/>
    <property type="match status" value="1"/>
</dbReference>
<sequence length="421" mass="44751">MTDQSIDPVTHVHQLGQRARTAARQLLSATTDQKNQALTAAAAALRANSDDIIAANDKDVESVAGKKDDAFIDRLRLDAERIEGMAGALEQIAELPDPVGRKLATFDRPNGLTIERVAVPIGVIGMIYESRPNVGADASALCLKSGNAVILRGGSESKHSTRLIVLCMREGLAKAGLPEDAVQAIGTTDRAAVAALLKADHLVDLVIPRGGRGLVELVRDQASVPTLLHLDGNCHSYIHADADLQKAVDVIHNAKLRRTGICGATESIVIDRAVASTAVPMLAEKFADQCELRGDADAVALDDRLLLASEEDWNTEYLGPIASVKIVDDLDAGIAWVDEHSSHHTDAIMTENVDAARRFMTAIDSAIVMHNASTQFADGGEFGMGAEIGIATGKMHARGPVGLEQLTSFKYLVKGSGQTRQ</sequence>